<gene>
    <name evidence="2" type="ORF">DN068_18320</name>
</gene>
<evidence type="ECO:0000259" key="1">
    <source>
        <dbReference type="Pfam" id="PF00027"/>
    </source>
</evidence>
<accession>A0A2W2ATH4</accession>
<dbReference type="SUPFAM" id="SSF51206">
    <property type="entry name" value="cAMP-binding domain-like"/>
    <property type="match status" value="1"/>
</dbReference>
<dbReference type="EMBL" id="QKTW01000025">
    <property type="protein sequence ID" value="PZF71254.1"/>
    <property type="molecule type" value="Genomic_DNA"/>
</dbReference>
<dbReference type="InterPro" id="IPR000595">
    <property type="entry name" value="cNMP-bd_dom"/>
</dbReference>
<dbReference type="Pfam" id="PF00027">
    <property type="entry name" value="cNMP_binding"/>
    <property type="match status" value="1"/>
</dbReference>
<evidence type="ECO:0000313" key="2">
    <source>
        <dbReference type="EMBL" id="PZF71254.1"/>
    </source>
</evidence>
<dbReference type="InterPro" id="IPR018490">
    <property type="entry name" value="cNMP-bd_dom_sf"/>
</dbReference>
<dbReference type="InterPro" id="IPR014710">
    <property type="entry name" value="RmlC-like_jellyroll"/>
</dbReference>
<organism evidence="2 3">
    <name type="scientific">Taibaiella soli</name>
    <dbReference type="NCBI Taxonomy" id="1649169"/>
    <lineage>
        <taxon>Bacteria</taxon>
        <taxon>Pseudomonadati</taxon>
        <taxon>Bacteroidota</taxon>
        <taxon>Chitinophagia</taxon>
        <taxon>Chitinophagales</taxon>
        <taxon>Chitinophagaceae</taxon>
        <taxon>Taibaiella</taxon>
    </lineage>
</organism>
<keyword evidence="3" id="KW-1185">Reference proteome</keyword>
<dbReference type="Proteomes" id="UP000248745">
    <property type="component" value="Unassembled WGS sequence"/>
</dbReference>
<protein>
    <submittedName>
        <fullName evidence="2">Crp/Fnr family transcriptional regulator</fullName>
    </submittedName>
</protein>
<dbReference type="AlphaFoldDB" id="A0A2W2ATH4"/>
<proteinExistence type="predicted"/>
<dbReference type="Gene3D" id="2.60.120.10">
    <property type="entry name" value="Jelly Rolls"/>
    <property type="match status" value="1"/>
</dbReference>
<feature type="domain" description="Cyclic nucleotide-binding" evidence="1">
    <location>
        <begin position="21"/>
        <end position="108"/>
    </location>
</feature>
<name>A0A2W2ATH4_9BACT</name>
<reference evidence="2 3" key="1">
    <citation type="submission" date="2018-06" db="EMBL/GenBank/DDBJ databases">
        <title>Mucibacter soli gen. nov., sp. nov., a new member of the family Chitinophagaceae producing mucin.</title>
        <authorList>
            <person name="Kim M.-K."/>
            <person name="Park S."/>
            <person name="Kim T.-S."/>
            <person name="Joung Y."/>
            <person name="Han J.-H."/>
            <person name="Kim S.B."/>
        </authorList>
    </citation>
    <scope>NUCLEOTIDE SEQUENCE [LARGE SCALE GENOMIC DNA]</scope>
    <source>
        <strain evidence="2 3">R1-15</strain>
    </source>
</reference>
<evidence type="ECO:0000313" key="3">
    <source>
        <dbReference type="Proteomes" id="UP000248745"/>
    </source>
</evidence>
<sequence length="182" mass="21630">MIIDTVNGEEDECLWSKFVTRRFSKWEIIKHYDRIERYLNVIVKGAVGTFARGPKEDICINLTFENETVTDYLSVLQQKPTPIKTVALEDCEVLSISHNELYKAYESNPYNLYIPKTGVEIMYIKKYTEQIDCLTLSPEQRYERLMELRPHILERVPFKIIASYLKLTPQSFSRMKRRYEMK</sequence>
<comment type="caution">
    <text evidence="2">The sequence shown here is derived from an EMBL/GenBank/DDBJ whole genome shotgun (WGS) entry which is preliminary data.</text>
</comment>